<evidence type="ECO:0000313" key="2">
    <source>
        <dbReference type="Proteomes" id="UP000030746"/>
    </source>
</evidence>
<name>V4ADY4_LOTGI</name>
<organism evidence="1 2">
    <name type="scientific">Lottia gigantea</name>
    <name type="common">Giant owl limpet</name>
    <dbReference type="NCBI Taxonomy" id="225164"/>
    <lineage>
        <taxon>Eukaryota</taxon>
        <taxon>Metazoa</taxon>
        <taxon>Spiralia</taxon>
        <taxon>Lophotrochozoa</taxon>
        <taxon>Mollusca</taxon>
        <taxon>Gastropoda</taxon>
        <taxon>Patellogastropoda</taxon>
        <taxon>Lottioidea</taxon>
        <taxon>Lottiidae</taxon>
        <taxon>Lottia</taxon>
    </lineage>
</organism>
<dbReference type="KEGG" id="lgi:LOTGIDRAFT_232745"/>
<dbReference type="Proteomes" id="UP000030746">
    <property type="component" value="Unassembled WGS sequence"/>
</dbReference>
<sequence length="276" mass="31876">MRSAVLILCIISAINAFYFDFFSKKWDGLRVRFGFDLTGPYNFAKVPLTLKDAESEGYTKISEQCEGLFRGYRYLKDNDYALILVYDVQGNIAGIQAGLAENLPNGYPFVEIQPPFIKEGNRYFVTAYFVNPATICTKGRNKYLVESEGTGTNLYIQNGTDFNRDVIVAPKLQKDLVGTKWSKGNCFRSMGQHYWYDMHRNSDCRQFFPMFLMYNRGELNSFGWAFLTNIISPRFEHPQRSVISTFISDPPTCLYQQGNLTTMHIYLTDRPEYNFC</sequence>
<reference evidence="1 2" key="1">
    <citation type="journal article" date="2013" name="Nature">
        <title>Insights into bilaterian evolution from three spiralian genomes.</title>
        <authorList>
            <person name="Simakov O."/>
            <person name="Marletaz F."/>
            <person name="Cho S.J."/>
            <person name="Edsinger-Gonzales E."/>
            <person name="Havlak P."/>
            <person name="Hellsten U."/>
            <person name="Kuo D.H."/>
            <person name="Larsson T."/>
            <person name="Lv J."/>
            <person name="Arendt D."/>
            <person name="Savage R."/>
            <person name="Osoegawa K."/>
            <person name="de Jong P."/>
            <person name="Grimwood J."/>
            <person name="Chapman J.A."/>
            <person name="Shapiro H."/>
            <person name="Aerts A."/>
            <person name="Otillar R.P."/>
            <person name="Terry A.Y."/>
            <person name="Boore J.L."/>
            <person name="Grigoriev I.V."/>
            <person name="Lindberg D.R."/>
            <person name="Seaver E.C."/>
            <person name="Weisblat D.A."/>
            <person name="Putnam N.H."/>
            <person name="Rokhsar D.S."/>
        </authorList>
    </citation>
    <scope>NUCLEOTIDE SEQUENCE [LARGE SCALE GENOMIC DNA]</scope>
</reference>
<dbReference type="AlphaFoldDB" id="V4ADY4"/>
<proteinExistence type="predicted"/>
<dbReference type="HOGENOM" id="CLU_087728_0_0_1"/>
<protein>
    <submittedName>
        <fullName evidence="1">Uncharacterized protein</fullName>
    </submittedName>
</protein>
<dbReference type="EMBL" id="KB201931">
    <property type="protein sequence ID" value="ESO93325.1"/>
    <property type="molecule type" value="Genomic_DNA"/>
</dbReference>
<dbReference type="OMA" id="NECNGAF"/>
<dbReference type="CTD" id="20249033"/>
<dbReference type="GeneID" id="20249033"/>
<evidence type="ECO:0000313" key="1">
    <source>
        <dbReference type="EMBL" id="ESO93325.1"/>
    </source>
</evidence>
<dbReference type="RefSeq" id="XP_009056021.1">
    <property type="nucleotide sequence ID" value="XM_009057773.1"/>
</dbReference>
<dbReference type="OrthoDB" id="6042561at2759"/>
<keyword evidence="2" id="KW-1185">Reference proteome</keyword>
<dbReference type="STRING" id="225164.V4ADY4"/>
<gene>
    <name evidence="1" type="ORF">LOTGIDRAFT_232745</name>
</gene>
<accession>V4ADY4</accession>